<proteinExistence type="predicted"/>
<dbReference type="Proteomes" id="UP000298412">
    <property type="component" value="Unassembled WGS sequence"/>
</dbReference>
<dbReference type="EMBL" id="SOFP01000020">
    <property type="protein sequence ID" value="TFC18609.1"/>
    <property type="molecule type" value="Genomic_DNA"/>
</dbReference>
<evidence type="ECO:0000313" key="3">
    <source>
        <dbReference type="Proteomes" id="UP000298412"/>
    </source>
</evidence>
<dbReference type="Pfam" id="PF03457">
    <property type="entry name" value="HA"/>
    <property type="match status" value="1"/>
</dbReference>
<comment type="caution">
    <text evidence="2">The sequence shown here is derived from an EMBL/GenBank/DDBJ whole genome shotgun (WGS) entry which is preliminary data.</text>
</comment>
<sequence>MQLSTGLQALHAEYAVLSLAGKRSLSGDQARSITFYRAELAFIEDPRAFAGSSNQIVKWIWFVQKVESFVAANGRLPRQNNRLAGEDIDRDEWDLAEWVRYRQGRAASTGRLCDYQRRRLACIPGYREHPRESNWDRRLEDYRSFIEVHRRAPRYRSEDGTEKSLAGWGATQRAAYLAATLSPRRIRRLEQLQIWVWGRGGA</sequence>
<dbReference type="AlphaFoldDB" id="A0A4V3IF93"/>
<dbReference type="InterPro" id="IPR005114">
    <property type="entry name" value="Helicase_assoc"/>
</dbReference>
<feature type="domain" description="Helicase-associated" evidence="1">
    <location>
        <begin position="132"/>
        <end position="192"/>
    </location>
</feature>
<evidence type="ECO:0000313" key="2">
    <source>
        <dbReference type="EMBL" id="TFC18609.1"/>
    </source>
</evidence>
<protein>
    <recommendedName>
        <fullName evidence="1">Helicase-associated domain-containing protein</fullName>
    </recommendedName>
</protein>
<organism evidence="2 3">
    <name type="scientific">Cryobacterium algoritolerans</name>
    <dbReference type="NCBI Taxonomy" id="1259184"/>
    <lineage>
        <taxon>Bacteria</taxon>
        <taxon>Bacillati</taxon>
        <taxon>Actinomycetota</taxon>
        <taxon>Actinomycetes</taxon>
        <taxon>Micrococcales</taxon>
        <taxon>Microbacteriaceae</taxon>
        <taxon>Cryobacterium</taxon>
    </lineage>
</organism>
<evidence type="ECO:0000259" key="1">
    <source>
        <dbReference type="Pfam" id="PF03457"/>
    </source>
</evidence>
<keyword evidence="3" id="KW-1185">Reference proteome</keyword>
<gene>
    <name evidence="2" type="ORF">E3O19_04370</name>
</gene>
<dbReference type="Gene3D" id="6.10.140.530">
    <property type="match status" value="1"/>
</dbReference>
<name>A0A4V3IF93_9MICO</name>
<reference evidence="2 3" key="1">
    <citation type="submission" date="2019-03" db="EMBL/GenBank/DDBJ databases">
        <title>Genomics of glacier-inhabiting Cryobacterium strains.</title>
        <authorList>
            <person name="Liu Q."/>
            <person name="Xin Y.-H."/>
        </authorList>
    </citation>
    <scope>NUCLEOTIDE SEQUENCE [LARGE SCALE GENOMIC DNA]</scope>
    <source>
        <strain evidence="2 3">MDT1-3</strain>
    </source>
</reference>
<accession>A0A4V3IF93</accession>